<dbReference type="Gene3D" id="2.60.200.20">
    <property type="match status" value="1"/>
</dbReference>
<dbReference type="OrthoDB" id="273564at2"/>
<dbReference type="KEGG" id="mint:C7M51_04264"/>
<feature type="compositionally biased region" description="Low complexity" evidence="1">
    <location>
        <begin position="111"/>
        <end position="136"/>
    </location>
</feature>
<feature type="compositionally biased region" description="Low complexity" evidence="1">
    <location>
        <begin position="330"/>
        <end position="341"/>
    </location>
</feature>
<dbReference type="CDD" id="cd00060">
    <property type="entry name" value="FHA"/>
    <property type="match status" value="1"/>
</dbReference>
<dbReference type="InterPro" id="IPR046883">
    <property type="entry name" value="T6SS_FHA_C"/>
</dbReference>
<feature type="compositionally biased region" description="Polar residues" evidence="1">
    <location>
        <begin position="492"/>
        <end position="508"/>
    </location>
</feature>
<feature type="region of interest" description="Disordered" evidence="1">
    <location>
        <begin position="111"/>
        <end position="171"/>
    </location>
</feature>
<dbReference type="EMBL" id="CP028271">
    <property type="protein sequence ID" value="QHM73903.1"/>
    <property type="molecule type" value="Genomic_DNA"/>
</dbReference>
<evidence type="ECO:0000313" key="4">
    <source>
        <dbReference type="EMBL" id="QHM73903.1"/>
    </source>
</evidence>
<reference evidence="4 5" key="1">
    <citation type="submission" date="2018-03" db="EMBL/GenBank/DDBJ databases">
        <title>Pantoea intestinalis SRCM103226 isolated form the mealworm.</title>
        <authorList>
            <person name="Jeong D.-Y."/>
            <person name="Kim J.W."/>
        </authorList>
    </citation>
    <scope>NUCLEOTIDE SEQUENCE [LARGE SCALE GENOMIC DNA]</scope>
    <source>
        <strain evidence="4 5">SRCM103226</strain>
    </source>
</reference>
<name>A0A6P1Q5F1_9GAMM</name>
<keyword evidence="5" id="KW-1185">Reference proteome</keyword>
<feature type="domain" description="FHA" evidence="2">
    <location>
        <begin position="27"/>
        <end position="94"/>
    </location>
</feature>
<dbReference type="Pfam" id="PF00498">
    <property type="entry name" value="FHA"/>
    <property type="match status" value="1"/>
</dbReference>
<evidence type="ECO:0000313" key="5">
    <source>
        <dbReference type="Proteomes" id="UP000464053"/>
    </source>
</evidence>
<dbReference type="InterPro" id="IPR008984">
    <property type="entry name" value="SMAD_FHA_dom_sf"/>
</dbReference>
<evidence type="ECO:0000259" key="3">
    <source>
        <dbReference type="Pfam" id="PF20232"/>
    </source>
</evidence>
<dbReference type="NCBIfam" id="TIGR03354">
    <property type="entry name" value="VI_FHA"/>
    <property type="match status" value="1"/>
</dbReference>
<organism evidence="4 5">
    <name type="scientific">Mixta intestinalis</name>
    <dbReference type="NCBI Taxonomy" id="1615494"/>
    <lineage>
        <taxon>Bacteria</taxon>
        <taxon>Pseudomonadati</taxon>
        <taxon>Pseudomonadota</taxon>
        <taxon>Gammaproteobacteria</taxon>
        <taxon>Enterobacterales</taxon>
        <taxon>Erwiniaceae</taxon>
        <taxon>Mixta</taxon>
    </lineage>
</organism>
<feature type="compositionally biased region" description="Polar residues" evidence="1">
    <location>
        <begin position="296"/>
        <end position="311"/>
    </location>
</feature>
<dbReference type="AlphaFoldDB" id="A0A6P1Q5F1"/>
<sequence>MRFTIITIKPGHQPPQSSCDFSPPGGTIGRGVDNNLVLPDNDRTISRLQAIVHVSAAGECRITNRGNVTRVELNDIPLERGREVELQDGDILGIDEYRLLVSDPAAARQPTAQGAAPIARPVAQAAAPQARPIAQATEQAPRPAAQVADPLARPAAQTARPIAQATEPTVAPAAQIADPLAYLADEAIAPEPNPAPTASVMPQPEAAPAEPVGNTAAVPSEIWDSLAKEFSISDSISASPADGVAALDGAHPLTAPQAENRNPENPLAQFEAMESLSLDRRDKTPDSLFEKDELFQSDSIFNDSTPSTLMQSPAEKMPQPESKTEDSDPLALFGAGAAASSQLDSDDPLGLMMSGAVPLSHPDDEPSAASPEMNAAPSVIYMPPPEETPVAAPVTSAPETDLFSGLGDISGSPLFLDEPPPAAKDAGAMNKPQPDVSPYAPSVAAQTETDFEPSAPPAPEAPDYSGITLPTPQAVQRSAAPPPKGRLRIDPVSTSSKQPQPTSASGETLQGELLQALLDGMGLNDMQPTPHFDGENMQQLGQMLGMFSQGTVALLSSRSILKRGVKADMTVILDDANNPFKLLPSGKTVLMQMFGSRMPGFMPPKQAVRDALVDLQAHQLGMIAGIRAIIAAMLQSFNPQQLEEEARQEGVTSRLSLRGSRKAALWEYFTRRYNETAGEIEDDFHTLFGEAFLHAYDMEVNQYKDSQTSTDE</sequence>
<evidence type="ECO:0000259" key="2">
    <source>
        <dbReference type="Pfam" id="PF00498"/>
    </source>
</evidence>
<dbReference type="Pfam" id="PF20232">
    <property type="entry name" value="T6SS_FHA_C"/>
    <property type="match status" value="1"/>
</dbReference>
<feature type="region of interest" description="Disordered" evidence="1">
    <location>
        <begin position="288"/>
        <end position="508"/>
    </location>
</feature>
<protein>
    <submittedName>
        <fullName evidence="4">Uncharacterized protein</fullName>
    </submittedName>
</protein>
<feature type="region of interest" description="Disordered" evidence="1">
    <location>
        <begin position="189"/>
        <end position="213"/>
    </location>
</feature>
<dbReference type="SUPFAM" id="SSF49879">
    <property type="entry name" value="SMAD/FHA domain"/>
    <property type="match status" value="1"/>
</dbReference>
<feature type="domain" description="Type VI secretion system FHA" evidence="3">
    <location>
        <begin position="520"/>
        <end position="698"/>
    </location>
</feature>
<accession>A0A6P1Q5F1</accession>
<dbReference type="Proteomes" id="UP000464053">
    <property type="component" value="Chromosome"/>
</dbReference>
<proteinExistence type="predicted"/>
<dbReference type="InterPro" id="IPR000253">
    <property type="entry name" value="FHA_dom"/>
</dbReference>
<dbReference type="RefSeq" id="WP_160623458.1">
    <property type="nucleotide sequence ID" value="NZ_CP028271.1"/>
</dbReference>
<gene>
    <name evidence="4" type="ORF">C7M51_04264</name>
</gene>
<dbReference type="InterPro" id="IPR017735">
    <property type="entry name" value="T6SS_FHA"/>
</dbReference>
<evidence type="ECO:0000256" key="1">
    <source>
        <dbReference type="SAM" id="MobiDB-lite"/>
    </source>
</evidence>